<sequence>MQDVSSMSFLVTGGGTGLGAGIARHLAGQGAKVTISGRRAGKLEAVAGEIGPGCAIVQGDVADADDRRRMVEAAVAHGGGLQGLVNTAGNILRGPITDLAAEDIARLMNTNVVAGMALTGLAVPHLERDGGAVLFIGSVHTRRAYPGASPYAASKGAVEVLSRVLAAELGPRGIRVNCLIPGAVPTEINVRAGIAKDFGENLARLKSMEDDHPLGRIGTPEEIAEAAHYLLCAQWTTGTSVVVDGGLALGVSYK</sequence>
<keyword evidence="4" id="KW-1185">Reference proteome</keyword>
<dbReference type="AlphaFoldDB" id="A0A2G1QMW1"/>
<dbReference type="PRINTS" id="PR00080">
    <property type="entry name" value="SDRFAMILY"/>
</dbReference>
<dbReference type="InterPro" id="IPR002347">
    <property type="entry name" value="SDR_fam"/>
</dbReference>
<comment type="similarity">
    <text evidence="1">Belongs to the short-chain dehydrogenases/reductases (SDR) family.</text>
</comment>
<dbReference type="FunFam" id="3.40.50.720:FF:000084">
    <property type="entry name" value="Short-chain dehydrogenase reductase"/>
    <property type="match status" value="1"/>
</dbReference>
<organism evidence="3 4">
    <name type="scientific">Zhengella mangrovi</name>
    <dbReference type="NCBI Taxonomy" id="1982044"/>
    <lineage>
        <taxon>Bacteria</taxon>
        <taxon>Pseudomonadati</taxon>
        <taxon>Pseudomonadota</taxon>
        <taxon>Alphaproteobacteria</taxon>
        <taxon>Hyphomicrobiales</taxon>
        <taxon>Notoacmeibacteraceae</taxon>
        <taxon>Zhengella</taxon>
    </lineage>
</organism>
<feature type="domain" description="Ketoreductase" evidence="2">
    <location>
        <begin position="7"/>
        <end position="188"/>
    </location>
</feature>
<dbReference type="PRINTS" id="PR00081">
    <property type="entry name" value="GDHRDH"/>
</dbReference>
<dbReference type="Pfam" id="PF13561">
    <property type="entry name" value="adh_short_C2"/>
    <property type="match status" value="1"/>
</dbReference>
<evidence type="ECO:0000259" key="2">
    <source>
        <dbReference type="SMART" id="SM00822"/>
    </source>
</evidence>
<protein>
    <submittedName>
        <fullName evidence="3">Short-chain dehydrogenase</fullName>
    </submittedName>
</protein>
<comment type="caution">
    <text evidence="3">The sequence shown here is derived from an EMBL/GenBank/DDBJ whole genome shotgun (WGS) entry which is preliminary data.</text>
</comment>
<evidence type="ECO:0000313" key="4">
    <source>
        <dbReference type="Proteomes" id="UP000221168"/>
    </source>
</evidence>
<dbReference type="RefSeq" id="WP_099306575.1">
    <property type="nucleotide sequence ID" value="NZ_PDVP01000006.1"/>
</dbReference>
<dbReference type="OrthoDB" id="9804774at2"/>
<dbReference type="PANTHER" id="PTHR43975:SF2">
    <property type="entry name" value="EG:BACR7A4.14 PROTEIN-RELATED"/>
    <property type="match status" value="1"/>
</dbReference>
<dbReference type="EMBL" id="PDVP01000006">
    <property type="protein sequence ID" value="PHP66809.1"/>
    <property type="molecule type" value="Genomic_DNA"/>
</dbReference>
<dbReference type="InterPro" id="IPR036291">
    <property type="entry name" value="NAD(P)-bd_dom_sf"/>
</dbReference>
<evidence type="ECO:0000313" key="3">
    <source>
        <dbReference type="EMBL" id="PHP66809.1"/>
    </source>
</evidence>
<dbReference type="Proteomes" id="UP000221168">
    <property type="component" value="Unassembled WGS sequence"/>
</dbReference>
<dbReference type="PANTHER" id="PTHR43975">
    <property type="entry name" value="ZGC:101858"/>
    <property type="match status" value="1"/>
</dbReference>
<evidence type="ECO:0000256" key="1">
    <source>
        <dbReference type="ARBA" id="ARBA00006484"/>
    </source>
</evidence>
<gene>
    <name evidence="3" type="ORF">CSC94_11950</name>
</gene>
<dbReference type="SMART" id="SM00822">
    <property type="entry name" value="PKS_KR"/>
    <property type="match status" value="1"/>
</dbReference>
<proteinExistence type="inferred from homology"/>
<name>A0A2G1QMW1_9HYPH</name>
<dbReference type="InterPro" id="IPR020904">
    <property type="entry name" value="Sc_DH/Rdtase_CS"/>
</dbReference>
<dbReference type="PROSITE" id="PS00061">
    <property type="entry name" value="ADH_SHORT"/>
    <property type="match status" value="1"/>
</dbReference>
<reference evidence="3 4" key="1">
    <citation type="submission" date="2017-10" db="EMBL/GenBank/DDBJ databases">
        <title>Sedimentibacterium mangrovi gen. nov., sp. nov., a novel member of family Phyllobacteriacea isolated from mangrove sediment.</title>
        <authorList>
            <person name="Liao H."/>
            <person name="Tian Y."/>
        </authorList>
    </citation>
    <scope>NUCLEOTIDE SEQUENCE [LARGE SCALE GENOMIC DNA]</scope>
    <source>
        <strain evidence="3 4">X9-2-2</strain>
    </source>
</reference>
<dbReference type="SUPFAM" id="SSF51735">
    <property type="entry name" value="NAD(P)-binding Rossmann-fold domains"/>
    <property type="match status" value="1"/>
</dbReference>
<accession>A0A2G1QMW1</accession>
<dbReference type="InterPro" id="IPR057326">
    <property type="entry name" value="KR_dom"/>
</dbReference>
<dbReference type="CDD" id="cd05233">
    <property type="entry name" value="SDR_c"/>
    <property type="match status" value="1"/>
</dbReference>
<dbReference type="Gene3D" id="3.40.50.720">
    <property type="entry name" value="NAD(P)-binding Rossmann-like Domain"/>
    <property type="match status" value="1"/>
</dbReference>